<organism evidence="2 3">
    <name type="scientific">Mytilus galloprovincialis</name>
    <name type="common">Mediterranean mussel</name>
    <dbReference type="NCBI Taxonomy" id="29158"/>
    <lineage>
        <taxon>Eukaryota</taxon>
        <taxon>Metazoa</taxon>
        <taxon>Spiralia</taxon>
        <taxon>Lophotrochozoa</taxon>
        <taxon>Mollusca</taxon>
        <taxon>Bivalvia</taxon>
        <taxon>Autobranchia</taxon>
        <taxon>Pteriomorphia</taxon>
        <taxon>Mytilida</taxon>
        <taxon>Mytiloidea</taxon>
        <taxon>Mytilidae</taxon>
        <taxon>Mytilinae</taxon>
        <taxon>Mytilus</taxon>
    </lineage>
</organism>
<dbReference type="OrthoDB" id="10062030at2759"/>
<dbReference type="InterPro" id="IPR041588">
    <property type="entry name" value="Integrase_H2C2"/>
</dbReference>
<keyword evidence="3" id="KW-1185">Reference proteome</keyword>
<dbReference type="InterPro" id="IPR036397">
    <property type="entry name" value="RNaseH_sf"/>
</dbReference>
<evidence type="ECO:0000313" key="2">
    <source>
        <dbReference type="EMBL" id="VDI81582.1"/>
    </source>
</evidence>
<feature type="domain" description="Integrase zinc-binding" evidence="1">
    <location>
        <begin position="328"/>
        <end position="382"/>
    </location>
</feature>
<dbReference type="GO" id="GO:0003676">
    <property type="term" value="F:nucleic acid binding"/>
    <property type="evidence" value="ECO:0007669"/>
    <property type="project" value="InterPro"/>
</dbReference>
<dbReference type="Pfam" id="PF17921">
    <property type="entry name" value="Integrase_H2C2"/>
    <property type="match status" value="1"/>
</dbReference>
<evidence type="ECO:0000313" key="3">
    <source>
        <dbReference type="Proteomes" id="UP000596742"/>
    </source>
</evidence>
<dbReference type="AlphaFoldDB" id="A0A8B6HMM2"/>
<reference evidence="2" key="1">
    <citation type="submission" date="2018-11" db="EMBL/GenBank/DDBJ databases">
        <authorList>
            <person name="Alioto T."/>
            <person name="Alioto T."/>
        </authorList>
    </citation>
    <scope>NUCLEOTIDE SEQUENCE</scope>
</reference>
<comment type="caution">
    <text evidence="2">The sequence shown here is derived from an EMBL/GenBank/DDBJ whole genome shotgun (WGS) entry which is preliminary data.</text>
</comment>
<dbReference type="SUPFAM" id="SSF53098">
    <property type="entry name" value="Ribonuclease H-like"/>
    <property type="match status" value="1"/>
</dbReference>
<dbReference type="Gene3D" id="1.10.340.70">
    <property type="match status" value="1"/>
</dbReference>
<dbReference type="PANTHER" id="PTHR37984">
    <property type="entry name" value="PROTEIN CBG26694"/>
    <property type="match status" value="1"/>
</dbReference>
<gene>
    <name evidence="2" type="ORF">MGAL_10B079276</name>
</gene>
<dbReference type="InterPro" id="IPR012337">
    <property type="entry name" value="RNaseH-like_sf"/>
</dbReference>
<sequence>MNVISLCKKLLQEDYGNQYSEQVTEIAENFKLRELFKACDKNEHCNTIGFVKLCSNSPVRIPANSVIILNGTGPNLPRLYDAVVEPLHTSGHLPSTFIVVHTFVTVRNGRLTFRVANIGDDDIWLAPRTRVGILLKGDVENHDKGHVEFIRTGHTEEIYIHDIAYCAETDVNLSKIEDFEMPVKYRQAKHNNNADALSRMHDKIELSKSEDVKNLLQTFAAGTVVPNDLASNIQSVSRKSVYTEEAFVTLPTLDRQEIKDLQERDTVVGKFIEIWNTKRKPLRSEQRKFDRPLVTLLRQWDRIEVVDGLVYRVIIDPNQGQLKQLILPAVLRDKVLKNCHDKLGHQGIERTFCSIRIRCYWPGMFRHIKDYCKSCERCIVSKMPQPAIRPAMGHLIANRPLQILAIDFTVLEPAHGKENVLVMTDIFTKFTRAVPTKDQKADTVANIID</sequence>
<dbReference type="PANTHER" id="PTHR37984:SF15">
    <property type="entry name" value="INTEGRASE CATALYTIC DOMAIN-CONTAINING PROTEIN"/>
    <property type="match status" value="1"/>
</dbReference>
<accession>A0A8B6HMM2</accession>
<proteinExistence type="predicted"/>
<dbReference type="InterPro" id="IPR050951">
    <property type="entry name" value="Retrovirus_Pol_polyprotein"/>
</dbReference>
<dbReference type="Proteomes" id="UP000596742">
    <property type="component" value="Unassembled WGS sequence"/>
</dbReference>
<dbReference type="FunFam" id="1.10.340.70:FF:000001">
    <property type="entry name" value="Retrovirus-related Pol polyprotein from transposon gypsy-like Protein"/>
    <property type="match status" value="1"/>
</dbReference>
<evidence type="ECO:0000259" key="1">
    <source>
        <dbReference type="Pfam" id="PF17921"/>
    </source>
</evidence>
<protein>
    <recommendedName>
        <fullName evidence="1">Integrase zinc-binding domain-containing protein</fullName>
    </recommendedName>
</protein>
<name>A0A8B6HMM2_MYTGA</name>
<dbReference type="Gene3D" id="3.30.420.10">
    <property type="entry name" value="Ribonuclease H-like superfamily/Ribonuclease H"/>
    <property type="match status" value="1"/>
</dbReference>
<dbReference type="EMBL" id="UYJE01010284">
    <property type="protein sequence ID" value="VDI81582.1"/>
    <property type="molecule type" value="Genomic_DNA"/>
</dbReference>